<evidence type="ECO:0000256" key="3">
    <source>
        <dbReference type="RuleBase" id="RU003560"/>
    </source>
</evidence>
<keyword evidence="2 3" id="KW-0663">Pyridoxal phosphate</keyword>
<proteinExistence type="inferred from homology"/>
<comment type="similarity">
    <text evidence="1 3">Belongs to the class-III pyridoxal-phosphate-dependent aminotransferase family.</text>
</comment>
<dbReference type="Proteomes" id="UP000632454">
    <property type="component" value="Unassembled WGS sequence"/>
</dbReference>
<evidence type="ECO:0000313" key="5">
    <source>
        <dbReference type="Proteomes" id="UP000632454"/>
    </source>
</evidence>
<keyword evidence="4" id="KW-0808">Transferase</keyword>
<dbReference type="RefSeq" id="WP_188486436.1">
    <property type="nucleotide sequence ID" value="NZ_BMCS01000001.1"/>
</dbReference>
<evidence type="ECO:0000313" key="4">
    <source>
        <dbReference type="EMBL" id="GGF11213.1"/>
    </source>
</evidence>
<sequence>MTLTDHVAAGNSARSILDGPALWPAQAHLPSVLGRQLIIDRGVGSYVFTTDGQKLFDGTAGLWHANIGHAHPELAEVAFQQMRKLETYHIFARFTNDKALALGERLAAMSPIQRSKVILNSGGSDSIDVACKLARRHWQREGRATKTMILSREFAYHGLHAFGTSIAGLQFNRDGYGTESLVPDTARFPLHDADAITAMVAEIGADNIAAIVTEPVQGTGGVNPPSPGYLETVEKVCRDNDILLILDEVITGFGRTGKMFAAQRFGVTPDLMTFAKGVTSGYAPLGGVLVSPRIWEPFYVDSPDTPIFRHGATYAGHATASAVALAHLDILERDGLVERVNELEVVLRDALQGLSARQGEVVDVRVSGLLGGITLSDNLSAESIADDLIDLGYISRPLRGNSLQISPPFIVTDDELEGYIAAIDTAITERVNR</sequence>
<reference evidence="5" key="1">
    <citation type="journal article" date="2019" name="Int. J. Syst. Evol. Microbiol.">
        <title>The Global Catalogue of Microorganisms (GCM) 10K type strain sequencing project: providing services to taxonomists for standard genome sequencing and annotation.</title>
        <authorList>
            <consortium name="The Broad Institute Genomics Platform"/>
            <consortium name="The Broad Institute Genome Sequencing Center for Infectious Disease"/>
            <person name="Wu L."/>
            <person name="Ma J."/>
        </authorList>
    </citation>
    <scope>NUCLEOTIDE SEQUENCE [LARGE SCALE GENOMIC DNA]</scope>
    <source>
        <strain evidence="5">CCM 7855</strain>
    </source>
</reference>
<dbReference type="InterPro" id="IPR005814">
    <property type="entry name" value="Aminotrans_3"/>
</dbReference>
<dbReference type="InterPro" id="IPR015421">
    <property type="entry name" value="PyrdxlP-dep_Trfase_major"/>
</dbReference>
<comment type="caution">
    <text evidence="4">The sequence shown here is derived from an EMBL/GenBank/DDBJ whole genome shotgun (WGS) entry which is preliminary data.</text>
</comment>
<name>A0ABQ1U616_9NOCA</name>
<keyword evidence="5" id="KW-1185">Reference proteome</keyword>
<dbReference type="InterPro" id="IPR015424">
    <property type="entry name" value="PyrdxlP-dep_Trfase"/>
</dbReference>
<protein>
    <submittedName>
        <fullName evidence="4">Aspartate aminotransferase family protein</fullName>
    </submittedName>
</protein>
<dbReference type="PANTHER" id="PTHR43094:SF1">
    <property type="entry name" value="AMINOTRANSFERASE CLASS-III"/>
    <property type="match status" value="1"/>
</dbReference>
<evidence type="ECO:0000256" key="2">
    <source>
        <dbReference type="ARBA" id="ARBA00022898"/>
    </source>
</evidence>
<dbReference type="GO" id="GO:0008483">
    <property type="term" value="F:transaminase activity"/>
    <property type="evidence" value="ECO:0007669"/>
    <property type="project" value="UniProtKB-KW"/>
</dbReference>
<dbReference type="CDD" id="cd00610">
    <property type="entry name" value="OAT_like"/>
    <property type="match status" value="1"/>
</dbReference>
<dbReference type="Gene3D" id="3.40.640.10">
    <property type="entry name" value="Type I PLP-dependent aspartate aminotransferase-like (Major domain)"/>
    <property type="match status" value="1"/>
</dbReference>
<evidence type="ECO:0000256" key="1">
    <source>
        <dbReference type="ARBA" id="ARBA00008954"/>
    </source>
</evidence>
<dbReference type="InterPro" id="IPR049704">
    <property type="entry name" value="Aminotrans_3_PPA_site"/>
</dbReference>
<keyword evidence="4" id="KW-0032">Aminotransferase</keyword>
<dbReference type="EMBL" id="BMCS01000001">
    <property type="protein sequence ID" value="GGF11213.1"/>
    <property type="molecule type" value="Genomic_DNA"/>
</dbReference>
<dbReference type="PIRSF" id="PIRSF000521">
    <property type="entry name" value="Transaminase_4ab_Lys_Orn"/>
    <property type="match status" value="1"/>
</dbReference>
<dbReference type="SUPFAM" id="SSF53383">
    <property type="entry name" value="PLP-dependent transferases"/>
    <property type="match status" value="1"/>
</dbReference>
<dbReference type="PANTHER" id="PTHR43094">
    <property type="entry name" value="AMINOTRANSFERASE"/>
    <property type="match status" value="1"/>
</dbReference>
<dbReference type="Pfam" id="PF00202">
    <property type="entry name" value="Aminotran_3"/>
    <property type="match status" value="1"/>
</dbReference>
<accession>A0ABQ1U616</accession>
<dbReference type="PROSITE" id="PS00600">
    <property type="entry name" value="AA_TRANSFER_CLASS_3"/>
    <property type="match status" value="1"/>
</dbReference>
<dbReference type="InterPro" id="IPR015422">
    <property type="entry name" value="PyrdxlP-dep_Trfase_small"/>
</dbReference>
<gene>
    <name evidence="4" type="ORF">GCM10007298_04000</name>
</gene>
<organism evidence="4 5">
    <name type="scientific">Williamsia phyllosphaerae</name>
    <dbReference type="NCBI Taxonomy" id="885042"/>
    <lineage>
        <taxon>Bacteria</taxon>
        <taxon>Bacillati</taxon>
        <taxon>Actinomycetota</taxon>
        <taxon>Actinomycetes</taxon>
        <taxon>Mycobacteriales</taxon>
        <taxon>Nocardiaceae</taxon>
        <taxon>Williamsia</taxon>
    </lineage>
</organism>
<dbReference type="Gene3D" id="3.90.1150.10">
    <property type="entry name" value="Aspartate Aminotransferase, domain 1"/>
    <property type="match status" value="1"/>
</dbReference>